<dbReference type="PANTHER" id="PTHR43559">
    <property type="entry name" value="HYDROLASE YCAC-RELATED"/>
    <property type="match status" value="1"/>
</dbReference>
<dbReference type="Gene3D" id="3.40.50.850">
    <property type="entry name" value="Isochorismatase-like"/>
    <property type="match status" value="1"/>
</dbReference>
<dbReference type="AlphaFoldDB" id="A0A402CW53"/>
<dbReference type="EMBL" id="AP025739">
    <property type="protein sequence ID" value="BDI34026.1"/>
    <property type="molecule type" value="Genomic_DNA"/>
</dbReference>
<dbReference type="PANTHER" id="PTHR43559:SF1">
    <property type="entry name" value="HYDROLASE"/>
    <property type="match status" value="1"/>
</dbReference>
<dbReference type="KEGG" id="ccot:CCAX7_60770"/>
<dbReference type="GO" id="GO:0016787">
    <property type="term" value="F:hydrolase activity"/>
    <property type="evidence" value="ECO:0007669"/>
    <property type="project" value="UniProtKB-KW"/>
</dbReference>
<reference evidence="2 3" key="1">
    <citation type="journal article" date="2019" name="Int. J. Syst. Evol. Microbiol.">
        <title>Capsulimonas corticalis gen. nov., sp. nov., an aerobic capsulated bacterium, of a novel bacterial order, Capsulimonadales ord. nov., of the class Armatimonadia of the phylum Armatimonadetes.</title>
        <authorList>
            <person name="Li J."/>
            <person name="Kudo C."/>
            <person name="Tonouchi A."/>
        </authorList>
    </citation>
    <scope>NUCLEOTIDE SEQUENCE [LARGE SCALE GENOMIC DNA]</scope>
    <source>
        <strain evidence="2 3">AX-7</strain>
    </source>
</reference>
<proteinExistence type="predicted"/>
<evidence type="ECO:0000259" key="1">
    <source>
        <dbReference type="Pfam" id="PF00857"/>
    </source>
</evidence>
<dbReference type="RefSeq" id="WP_119321579.1">
    <property type="nucleotide sequence ID" value="NZ_AP025739.1"/>
</dbReference>
<gene>
    <name evidence="2" type="ORF">CCAX7_60770</name>
</gene>
<dbReference type="InterPro" id="IPR000868">
    <property type="entry name" value="Isochorismatase-like_dom"/>
</dbReference>
<evidence type="ECO:0000313" key="2">
    <source>
        <dbReference type="EMBL" id="BDI34026.1"/>
    </source>
</evidence>
<dbReference type="SUPFAM" id="SSF52499">
    <property type="entry name" value="Isochorismatase-like hydrolases"/>
    <property type="match status" value="1"/>
</dbReference>
<dbReference type="InterPro" id="IPR053152">
    <property type="entry name" value="Hydrolase_YcaC-like"/>
</dbReference>
<dbReference type="CDD" id="cd01012">
    <property type="entry name" value="YcaC_related"/>
    <property type="match status" value="1"/>
</dbReference>
<dbReference type="OrthoDB" id="9789777at2"/>
<keyword evidence="3" id="KW-1185">Reference proteome</keyword>
<organism evidence="2 3">
    <name type="scientific">Capsulimonas corticalis</name>
    <dbReference type="NCBI Taxonomy" id="2219043"/>
    <lineage>
        <taxon>Bacteria</taxon>
        <taxon>Bacillati</taxon>
        <taxon>Armatimonadota</taxon>
        <taxon>Armatimonadia</taxon>
        <taxon>Capsulimonadales</taxon>
        <taxon>Capsulimonadaceae</taxon>
        <taxon>Capsulimonas</taxon>
    </lineage>
</organism>
<feature type="domain" description="Isochorismatase-like" evidence="1">
    <location>
        <begin position="20"/>
        <end position="172"/>
    </location>
</feature>
<protein>
    <submittedName>
        <fullName evidence="2">Hydrolase</fullName>
    </submittedName>
</protein>
<evidence type="ECO:0000313" key="3">
    <source>
        <dbReference type="Proteomes" id="UP000287394"/>
    </source>
</evidence>
<dbReference type="InterPro" id="IPR036380">
    <property type="entry name" value="Isochorismatase-like_sf"/>
</dbReference>
<dbReference type="Pfam" id="PF00857">
    <property type="entry name" value="Isochorismatase"/>
    <property type="match status" value="1"/>
</dbReference>
<accession>A0A402CW53</accession>
<sequence>MASQIRRDPATDALLTPENAALVLIDYQAPQFNTVRSMDSGLLLANVVALAKTAKLFGLPIVLSTVGVASGANPDTVPTLLEALPGVPSIDRTSINAWEDAQFVAAVRATGRKKLIMGALWTEVCLAFPALDALKEGFEVFAVADAVGGTSIAAHETALQRVYQAGAQPVSWIGVLCELQRDWARTSTADGMVQISSEHGGSWGTEIALKRFLTRGAA</sequence>
<dbReference type="Proteomes" id="UP000287394">
    <property type="component" value="Chromosome"/>
</dbReference>
<name>A0A402CW53_9BACT</name>
<keyword evidence="2" id="KW-0378">Hydrolase</keyword>